<gene>
    <name evidence="5" type="ORF">CCAX7_62420</name>
</gene>
<keyword evidence="4" id="KW-0808">Transferase</keyword>
<evidence type="ECO:0000256" key="1">
    <source>
        <dbReference type="ARBA" id="ARBA00004776"/>
    </source>
</evidence>
<evidence type="ECO:0000256" key="4">
    <source>
        <dbReference type="ARBA" id="ARBA00022679"/>
    </source>
</evidence>
<dbReference type="SUPFAM" id="SSF53448">
    <property type="entry name" value="Nucleotide-diphospho-sugar transferases"/>
    <property type="match status" value="1"/>
</dbReference>
<proteinExistence type="inferred from homology"/>
<name>A0A402CWP8_9BACT</name>
<evidence type="ECO:0000313" key="5">
    <source>
        <dbReference type="EMBL" id="BDI34191.1"/>
    </source>
</evidence>
<keyword evidence="6" id="KW-1185">Reference proteome</keyword>
<evidence type="ECO:0000256" key="3">
    <source>
        <dbReference type="ARBA" id="ARBA00022676"/>
    </source>
</evidence>
<keyword evidence="3" id="KW-0328">Glycosyltransferase</keyword>
<dbReference type="Pfam" id="PF00535">
    <property type="entry name" value="Glycos_transf_2"/>
    <property type="match status" value="1"/>
</dbReference>
<dbReference type="AlphaFoldDB" id="A0A402CWP8"/>
<protein>
    <submittedName>
        <fullName evidence="5">Uncharacterized protein</fullName>
    </submittedName>
</protein>
<dbReference type="PANTHER" id="PTHR43179:SF12">
    <property type="entry name" value="GALACTOFURANOSYLTRANSFERASE GLFT2"/>
    <property type="match status" value="1"/>
</dbReference>
<sequence>MTRTILTGNDPELVRLGIVAAVRNCLQYTQEMVASIRTRHTHQIYIIDDRSDEPMKQWLKSRPDFVSITDPPESTGVAYNWNVGIAAAIVDGCSHVLVANNDIIFHPRTIDVMVERISRGDAAIVTAHDVGGTYRDPNQVIALPVGIDGEDGRPEFFCFALTRDTLKQVGWFDDNFEGAYYEDNDYHARVALARLRAVRLINAPCFHHGTATIRDDPRASEEIGQAASRNKEYFAAKWGRLPAGSEEEMRRTYFPVPFNRERPPRDSAQARVDELFERVVRIPSDINGHLELLMRLGASVDRITEISPGGSCSTCAFLKSRPRSLRVYEPARSAHLTLLAGAARIAGTEFEWIRSDASKPIAETDLLFIDTTHVESRMREDLRLHAGQAQRYIVLHDTQTYGHIGETAGHRGVWPAVSEFLRGHPEWLLHQHYPHNNGLTVLRRTSPTGAREETA</sequence>
<dbReference type="OrthoDB" id="9771846at2"/>
<organism evidence="5 6">
    <name type="scientific">Capsulimonas corticalis</name>
    <dbReference type="NCBI Taxonomy" id="2219043"/>
    <lineage>
        <taxon>Bacteria</taxon>
        <taxon>Bacillati</taxon>
        <taxon>Armatimonadota</taxon>
        <taxon>Armatimonadia</taxon>
        <taxon>Capsulimonadales</taxon>
        <taxon>Capsulimonadaceae</taxon>
        <taxon>Capsulimonas</taxon>
    </lineage>
</organism>
<dbReference type="KEGG" id="ccot:CCAX7_62420"/>
<dbReference type="InterPro" id="IPR001173">
    <property type="entry name" value="Glyco_trans_2-like"/>
</dbReference>
<dbReference type="Proteomes" id="UP000287394">
    <property type="component" value="Chromosome"/>
</dbReference>
<evidence type="ECO:0000256" key="2">
    <source>
        <dbReference type="ARBA" id="ARBA00006739"/>
    </source>
</evidence>
<dbReference type="PANTHER" id="PTHR43179">
    <property type="entry name" value="RHAMNOSYLTRANSFERASE WBBL"/>
    <property type="match status" value="1"/>
</dbReference>
<dbReference type="GO" id="GO:0016757">
    <property type="term" value="F:glycosyltransferase activity"/>
    <property type="evidence" value="ECO:0007669"/>
    <property type="project" value="UniProtKB-KW"/>
</dbReference>
<dbReference type="RefSeq" id="WP_119321731.1">
    <property type="nucleotide sequence ID" value="NZ_AP025739.1"/>
</dbReference>
<comment type="pathway">
    <text evidence="1">Cell wall biogenesis; cell wall polysaccharide biosynthesis.</text>
</comment>
<comment type="similarity">
    <text evidence="2">Belongs to the glycosyltransferase 2 family.</text>
</comment>
<accession>A0A402CWP8</accession>
<evidence type="ECO:0000313" key="6">
    <source>
        <dbReference type="Proteomes" id="UP000287394"/>
    </source>
</evidence>
<dbReference type="InterPro" id="IPR029044">
    <property type="entry name" value="Nucleotide-diphossugar_trans"/>
</dbReference>
<dbReference type="EMBL" id="AP025739">
    <property type="protein sequence ID" value="BDI34191.1"/>
    <property type="molecule type" value="Genomic_DNA"/>
</dbReference>
<dbReference type="Gene3D" id="3.90.550.10">
    <property type="entry name" value="Spore Coat Polysaccharide Biosynthesis Protein SpsA, Chain A"/>
    <property type="match status" value="1"/>
</dbReference>
<reference evidence="5 6" key="1">
    <citation type="journal article" date="2019" name="Int. J. Syst. Evol. Microbiol.">
        <title>Capsulimonas corticalis gen. nov., sp. nov., an aerobic capsulated bacterium, of a novel bacterial order, Capsulimonadales ord. nov., of the class Armatimonadia of the phylum Armatimonadetes.</title>
        <authorList>
            <person name="Li J."/>
            <person name="Kudo C."/>
            <person name="Tonouchi A."/>
        </authorList>
    </citation>
    <scope>NUCLEOTIDE SEQUENCE [LARGE SCALE GENOMIC DNA]</scope>
    <source>
        <strain evidence="5 6">AX-7</strain>
    </source>
</reference>